<dbReference type="PANTHER" id="PTHR30160:SF7">
    <property type="entry name" value="ADP-HEPTOSE--LPS HEPTOSYLTRANSFERASE 2"/>
    <property type="match status" value="1"/>
</dbReference>
<dbReference type="GO" id="GO:0005829">
    <property type="term" value="C:cytosol"/>
    <property type="evidence" value="ECO:0007669"/>
    <property type="project" value="TreeGrafter"/>
</dbReference>
<accession>A0A194AFW7</accession>
<dbReference type="OrthoDB" id="9797795at2"/>
<dbReference type="InterPro" id="IPR002201">
    <property type="entry name" value="Glyco_trans_9"/>
</dbReference>
<evidence type="ECO:0000256" key="1">
    <source>
        <dbReference type="ARBA" id="ARBA00022676"/>
    </source>
</evidence>
<dbReference type="GO" id="GO:0008713">
    <property type="term" value="F:ADP-heptose-lipopolysaccharide heptosyltransferase activity"/>
    <property type="evidence" value="ECO:0007669"/>
    <property type="project" value="TreeGrafter"/>
</dbReference>
<keyword evidence="4" id="KW-1185">Reference proteome</keyword>
<evidence type="ECO:0000313" key="4">
    <source>
        <dbReference type="Proteomes" id="UP000095200"/>
    </source>
</evidence>
<keyword evidence="1" id="KW-0328">Glycosyltransferase</keyword>
<comment type="caution">
    <text evidence="3">The sequence shown here is derived from an EMBL/GenBank/DDBJ whole genome shotgun (WGS) entry which is preliminary data.</text>
</comment>
<dbReference type="CDD" id="cd03789">
    <property type="entry name" value="GT9_LPS_heptosyltransferase"/>
    <property type="match status" value="1"/>
</dbReference>
<dbReference type="Pfam" id="PF01075">
    <property type="entry name" value="Glyco_transf_9"/>
    <property type="match status" value="1"/>
</dbReference>
<keyword evidence="2 3" id="KW-0808">Transferase</keyword>
<dbReference type="GO" id="GO:0009244">
    <property type="term" value="P:lipopolysaccharide core region biosynthetic process"/>
    <property type="evidence" value="ECO:0007669"/>
    <property type="project" value="TreeGrafter"/>
</dbReference>
<dbReference type="Gene3D" id="3.40.50.2000">
    <property type="entry name" value="Glycogen Phosphorylase B"/>
    <property type="match status" value="2"/>
</dbReference>
<dbReference type="Proteomes" id="UP000095200">
    <property type="component" value="Unassembled WGS sequence"/>
</dbReference>
<dbReference type="AlphaFoldDB" id="A0A194AFW7"/>
<protein>
    <submittedName>
        <fullName evidence="3">Glycosyl transferase</fullName>
    </submittedName>
</protein>
<dbReference type="SUPFAM" id="SSF53756">
    <property type="entry name" value="UDP-Glycosyltransferase/glycogen phosphorylase"/>
    <property type="match status" value="1"/>
</dbReference>
<name>A0A194AFW7_9BACT</name>
<organism evidence="3 4">
    <name type="scientific">Desulfoplanes formicivorans</name>
    <dbReference type="NCBI Taxonomy" id="1592317"/>
    <lineage>
        <taxon>Bacteria</taxon>
        <taxon>Pseudomonadati</taxon>
        <taxon>Thermodesulfobacteriota</taxon>
        <taxon>Desulfovibrionia</taxon>
        <taxon>Desulfovibrionales</taxon>
        <taxon>Desulfoplanaceae</taxon>
        <taxon>Desulfoplanes</taxon>
    </lineage>
</organism>
<proteinExistence type="predicted"/>
<dbReference type="PANTHER" id="PTHR30160">
    <property type="entry name" value="TETRAACYLDISACCHARIDE 4'-KINASE-RELATED"/>
    <property type="match status" value="1"/>
</dbReference>
<dbReference type="STRING" id="1592317.DPF_0675"/>
<sequence>MRMKPILVIQMQRMGDLIMTFPLLLWLERRYPGREIIVVAEPRFYRDLAPLGPAVRYVSLSDLQLILDREYSLVINVSHRRQGAFLAGKVRAEEIIGPYLDLENRLYIRGDWQLYRASLVECNRHNTFHWAELNALDVIPLADVGATLWPEPRRLPLGNARVGIFLGASQDEKRPVASFWIGLAQGLLARGMRPILLGGPAEQDLGNRVARGLGMPVLNLAGKTSLDQFARIGQTLQIMITPDTGPMHLAAWTGLRTLNLSMGPVNPWETGPYQKGHYILRTSMSCSGCWSCRFGVPRCTQTFDPDKIVRLVVEVIRHREHNLAKMTFPGLELMRSARHLGGFWLDALAPGPEDPSARQALDRFWHGVWKWHFKACDEEQARGAAAGLVQAFPVLVKTMRARLVSLCRVVATHGGRTSGQGDDLLVSSAMPCLSPCVSFARLILENGNFARSSYLSVLTLLERILSLLE</sequence>
<evidence type="ECO:0000313" key="3">
    <source>
        <dbReference type="EMBL" id="GAU07976.1"/>
    </source>
</evidence>
<dbReference type="EMBL" id="BDFE01000008">
    <property type="protein sequence ID" value="GAU07976.1"/>
    <property type="molecule type" value="Genomic_DNA"/>
</dbReference>
<reference evidence="4" key="1">
    <citation type="submission" date="2016-06" db="EMBL/GenBank/DDBJ databases">
        <title>Draft genome sequence of Desulfoplanes formicivorans strain Pf12B.</title>
        <authorList>
            <person name="Watanabe M."/>
            <person name="Kojima H."/>
            <person name="Fukui M."/>
        </authorList>
    </citation>
    <scope>NUCLEOTIDE SEQUENCE [LARGE SCALE GENOMIC DNA]</scope>
    <source>
        <strain evidence="4">Pf12B</strain>
    </source>
</reference>
<gene>
    <name evidence="3" type="ORF">DPF_0675</name>
</gene>
<evidence type="ECO:0000256" key="2">
    <source>
        <dbReference type="ARBA" id="ARBA00022679"/>
    </source>
</evidence>
<dbReference type="InterPro" id="IPR051199">
    <property type="entry name" value="LPS_LOS_Heptosyltrfase"/>
</dbReference>